<evidence type="ECO:0000256" key="5">
    <source>
        <dbReference type="ARBA" id="ARBA00023172"/>
    </source>
</evidence>
<evidence type="ECO:0000256" key="1">
    <source>
        <dbReference type="ARBA" id="ARBA00003416"/>
    </source>
</evidence>
<keyword evidence="7" id="KW-1133">Transmembrane helix</keyword>
<dbReference type="RefSeq" id="WP_081825136.1">
    <property type="nucleotide sequence ID" value="NZ_BNAB01000007.1"/>
</dbReference>
<dbReference type="AlphaFoldDB" id="A0AAN4ZZP2"/>
<dbReference type="Proteomes" id="UP000199541">
    <property type="component" value="Unassembled WGS sequence"/>
</dbReference>
<protein>
    <recommendedName>
        <fullName evidence="3">DNA recombination protein RmuC homolog</fullName>
    </recommendedName>
</protein>
<dbReference type="PANTHER" id="PTHR30563">
    <property type="entry name" value="DNA RECOMBINATION PROTEIN RMUC"/>
    <property type="match status" value="1"/>
</dbReference>
<dbReference type="EMBL" id="BNAB01000007">
    <property type="protein sequence ID" value="GHE01672.1"/>
    <property type="molecule type" value="Genomic_DNA"/>
</dbReference>
<evidence type="ECO:0000256" key="4">
    <source>
        <dbReference type="ARBA" id="ARBA00023054"/>
    </source>
</evidence>
<keyword evidence="5" id="KW-0233">DNA recombination</keyword>
<dbReference type="Pfam" id="PF02646">
    <property type="entry name" value="RmuC"/>
    <property type="match status" value="1"/>
</dbReference>
<name>A0AAN4ZZP2_9RHOB</name>
<feature type="transmembrane region" description="Helical" evidence="7">
    <location>
        <begin position="16"/>
        <end position="37"/>
    </location>
</feature>
<organism evidence="8 11">
    <name type="scientific">Allgaiera indica</name>
    <dbReference type="NCBI Taxonomy" id="765699"/>
    <lineage>
        <taxon>Bacteria</taxon>
        <taxon>Pseudomonadati</taxon>
        <taxon>Pseudomonadota</taxon>
        <taxon>Alphaproteobacteria</taxon>
        <taxon>Rhodobacterales</taxon>
        <taxon>Paracoccaceae</taxon>
        <taxon>Allgaiera</taxon>
    </lineage>
</organism>
<proteinExistence type="inferred from homology"/>
<evidence type="ECO:0000313" key="10">
    <source>
        <dbReference type="Proteomes" id="UP000199541"/>
    </source>
</evidence>
<evidence type="ECO:0000256" key="3">
    <source>
        <dbReference type="ARBA" id="ARBA00021840"/>
    </source>
</evidence>
<keyword evidence="4 6" id="KW-0175">Coiled coil</keyword>
<accession>A0AAN4ZZP2</accession>
<dbReference type="PANTHER" id="PTHR30563:SF0">
    <property type="entry name" value="DNA RECOMBINATION PROTEIN RMUC"/>
    <property type="match status" value="1"/>
</dbReference>
<dbReference type="Proteomes" id="UP000634647">
    <property type="component" value="Unassembled WGS sequence"/>
</dbReference>
<keyword evidence="7" id="KW-0812">Transmembrane</keyword>
<dbReference type="EMBL" id="FNOB01000008">
    <property type="protein sequence ID" value="SDW96645.1"/>
    <property type="molecule type" value="Genomic_DNA"/>
</dbReference>
<dbReference type="InterPro" id="IPR003798">
    <property type="entry name" value="DNA_recombination_RmuC"/>
</dbReference>
<gene>
    <name evidence="8" type="ORF">GCM10008024_17990</name>
    <name evidence="9" type="ORF">SAMN05444006_108150</name>
</gene>
<reference evidence="8" key="1">
    <citation type="journal article" date="2014" name="Int. J. Syst. Evol. Microbiol.">
        <title>Complete genome sequence of Corynebacterium casei LMG S-19264T (=DSM 44701T), isolated from a smear-ripened cheese.</title>
        <authorList>
            <consortium name="US DOE Joint Genome Institute (JGI-PGF)"/>
            <person name="Walter F."/>
            <person name="Albersmeier A."/>
            <person name="Kalinowski J."/>
            <person name="Ruckert C."/>
        </authorList>
    </citation>
    <scope>NUCLEOTIDE SEQUENCE</scope>
    <source>
        <strain evidence="8">CGMCC 1.10859</strain>
    </source>
</reference>
<dbReference type="GO" id="GO:0006310">
    <property type="term" value="P:DNA recombination"/>
    <property type="evidence" value="ECO:0007669"/>
    <property type="project" value="UniProtKB-KW"/>
</dbReference>
<reference evidence="9 10" key="2">
    <citation type="submission" date="2016-10" db="EMBL/GenBank/DDBJ databases">
        <authorList>
            <person name="Varghese N."/>
            <person name="Submissions S."/>
        </authorList>
    </citation>
    <scope>NUCLEOTIDE SEQUENCE [LARGE SCALE GENOMIC DNA]</scope>
    <source>
        <strain evidence="9 10">DSM 24802</strain>
    </source>
</reference>
<comment type="caution">
    <text evidence="8">The sequence shown here is derived from an EMBL/GenBank/DDBJ whole genome shotgun (WGS) entry which is preliminary data.</text>
</comment>
<evidence type="ECO:0000313" key="8">
    <source>
        <dbReference type="EMBL" id="GHE01672.1"/>
    </source>
</evidence>
<evidence type="ECO:0000256" key="2">
    <source>
        <dbReference type="ARBA" id="ARBA00009840"/>
    </source>
</evidence>
<comment type="function">
    <text evidence="1">Involved in DNA recombination.</text>
</comment>
<evidence type="ECO:0000256" key="7">
    <source>
        <dbReference type="SAM" id="Phobius"/>
    </source>
</evidence>
<evidence type="ECO:0000256" key="6">
    <source>
        <dbReference type="SAM" id="Coils"/>
    </source>
</evidence>
<keyword evidence="10" id="KW-1185">Reference proteome</keyword>
<sequence>MIDLGGPEITLTDPRLLLGAATLALALIVLLAGKLAGTRRHLAERTRAAEDLARRLEVAEADAVRLAEAEQALREANTQLNEQDRTVALLEQQLRNEKEQHQARIEDMTRIRKELEDRFQSLASGVLQKNSESFLNLVSERFKQHQSTAQEDLAKRQTAIDALVKPLNEKLGKFDSMIGQIEKSRNEAYGQIREQMAALARNNTSLEKETRKLVQALRAPKSRGRWGEMQLRQVFEMAGMAEHVDFELERSFDTDQGRQRPDAIVRLPGGKVIVVDAKTPLEAFLNALEAETPDAQQAQMVHHARQVRQHVKLLSSKAYHDMIAETPDFVVMFIPGETFVSAAVEADPGLLEYAFENRVLIATPTTLIALVKAIAYGWQQEKMAENAVEVQKAAKELYDRLGVFAGHVDKVGKSLRQSVDHFNRAVGSFEARVLPSARKFETMGVVSAEGATSIAQVDVEPRGLAVELPGSD</sequence>
<feature type="coiled-coil region" evidence="6">
    <location>
        <begin position="42"/>
        <end position="118"/>
    </location>
</feature>
<evidence type="ECO:0000313" key="9">
    <source>
        <dbReference type="EMBL" id="SDW96645.1"/>
    </source>
</evidence>
<comment type="similarity">
    <text evidence="2">Belongs to the RmuC family.</text>
</comment>
<keyword evidence="7" id="KW-0472">Membrane</keyword>
<reference evidence="8" key="3">
    <citation type="submission" date="2023-06" db="EMBL/GenBank/DDBJ databases">
        <authorList>
            <person name="Sun Q."/>
            <person name="Zhou Y."/>
        </authorList>
    </citation>
    <scope>NUCLEOTIDE SEQUENCE</scope>
    <source>
        <strain evidence="8">CGMCC 1.10859</strain>
    </source>
</reference>
<evidence type="ECO:0000313" key="11">
    <source>
        <dbReference type="Proteomes" id="UP000634647"/>
    </source>
</evidence>